<evidence type="ECO:0000256" key="11">
    <source>
        <dbReference type="PROSITE-ProRule" id="PRU00278"/>
    </source>
</evidence>
<name>A0ABR7QZE4_9GAMM</name>
<keyword evidence="11" id="KW-0413">Isomerase</keyword>
<organism evidence="14 15">
    <name type="scientific">Frischella japonica</name>
    <dbReference type="NCBI Taxonomy" id="2741544"/>
    <lineage>
        <taxon>Bacteria</taxon>
        <taxon>Pseudomonadati</taxon>
        <taxon>Pseudomonadota</taxon>
        <taxon>Gammaproteobacteria</taxon>
        <taxon>Orbales</taxon>
        <taxon>Orbaceae</taxon>
        <taxon>Frischella</taxon>
    </lineage>
</organism>
<dbReference type="Proteomes" id="UP000651208">
    <property type="component" value="Unassembled WGS sequence"/>
</dbReference>
<dbReference type="PANTHER" id="PTHR47529">
    <property type="entry name" value="PEPTIDYL-PROLYL CIS-TRANS ISOMERASE D"/>
    <property type="match status" value="1"/>
</dbReference>
<dbReference type="InterPro" id="IPR027304">
    <property type="entry name" value="Trigger_fact/SurA_dom_sf"/>
</dbReference>
<evidence type="ECO:0000256" key="2">
    <source>
        <dbReference type="ARBA" id="ARBA00022475"/>
    </source>
</evidence>
<keyword evidence="5 12" id="KW-1133">Transmembrane helix</keyword>
<evidence type="ECO:0000256" key="10">
    <source>
        <dbReference type="ARBA" id="ARBA00042775"/>
    </source>
</evidence>
<dbReference type="PROSITE" id="PS50198">
    <property type="entry name" value="PPIC_PPIASE_2"/>
    <property type="match status" value="1"/>
</dbReference>
<comment type="subcellular location">
    <subcellularLocation>
        <location evidence="1">Cell inner membrane</location>
        <topology evidence="1">Single-pass type II membrane protein</topology>
        <orientation evidence="1">Periplasmic side</orientation>
    </subcellularLocation>
</comment>
<evidence type="ECO:0000256" key="7">
    <source>
        <dbReference type="ARBA" id="ARBA00023186"/>
    </source>
</evidence>
<dbReference type="InterPro" id="IPR000297">
    <property type="entry name" value="PPIase_PpiC"/>
</dbReference>
<keyword evidence="15" id="KW-1185">Reference proteome</keyword>
<keyword evidence="3" id="KW-0997">Cell inner membrane</keyword>
<evidence type="ECO:0000256" key="5">
    <source>
        <dbReference type="ARBA" id="ARBA00022989"/>
    </source>
</evidence>
<dbReference type="Pfam" id="PF13145">
    <property type="entry name" value="Rotamase_2"/>
    <property type="match status" value="1"/>
</dbReference>
<gene>
    <name evidence="14" type="ORF">FcAc13_09765</name>
</gene>
<dbReference type="InterPro" id="IPR052029">
    <property type="entry name" value="PpiD_chaperone"/>
</dbReference>
<comment type="caution">
    <text evidence="14">The sequence shown here is derived from an EMBL/GenBank/DDBJ whole genome shotgun (WGS) entry which is preliminary data.</text>
</comment>
<dbReference type="PANTHER" id="PTHR47529:SF1">
    <property type="entry name" value="PERIPLASMIC CHAPERONE PPID"/>
    <property type="match status" value="1"/>
</dbReference>
<keyword evidence="2" id="KW-1003">Cell membrane</keyword>
<evidence type="ECO:0000256" key="4">
    <source>
        <dbReference type="ARBA" id="ARBA00022692"/>
    </source>
</evidence>
<protein>
    <recommendedName>
        <fullName evidence="9">Periplasmic chaperone PpiD</fullName>
    </recommendedName>
    <alternativeName>
        <fullName evidence="10">Periplasmic folding chaperone</fullName>
    </alternativeName>
</protein>
<sequence length="605" mass="69068">MMEKIRTAGNSTIVKVIFGLIIIAFIFTGFGNFLQFGFYSSNDRNLYIAKVNGEGISREVYEKELQMVLKEAKNLKPDDPLLEEVSKSVLSNIINDVLSYEFANSLALNITDEQIKNVIRQQKIFFENNHFSNQRYLQLLAENNLTPDVYAAGYRTEMKKSQLINGLITTNFVVPKDSEISALINQTRTIYLTDYSLSNLKEDFSVSDQDIENFYNIHKQSYTHPARLKMKYLINPYPEIERDITISQNDIQEYYNEGKPGTMSLPKQSYSILSFNSLAKAQASYQSLIAMPTPKRLAVKMDHLGWFSSEQSVNELLQNQKLTKVGSISKPIKQANSYYIIRLDEIQVAKKLPYDYVKANIESVLKKEQADKIYNEQQIRLEKAAKLPTLEEISRASGLHINESEWTTENEIYSIGRFQTIRNIIFSDLMIKDGKPTNAISDIIYAPEYQSSFIVQVTDYQDAGIKPFDEVKNQIKDFLITQKKKEHFSEAVDTIVTQMNNENSNGDIAFAQRVTLKRTNNESNLLDQSSVDKIFAMVPNAKTGRIFGGSIETPTNAKLYVLINVKDGEVADLSTPLQLDYTTINYDYVLDELRSNAKIELLSQK</sequence>
<dbReference type="InterPro" id="IPR046357">
    <property type="entry name" value="PPIase_dom_sf"/>
</dbReference>
<evidence type="ECO:0000256" key="8">
    <source>
        <dbReference type="ARBA" id="ARBA00038408"/>
    </source>
</evidence>
<evidence type="ECO:0000256" key="9">
    <source>
        <dbReference type="ARBA" id="ARBA00040743"/>
    </source>
</evidence>
<keyword evidence="6 12" id="KW-0472">Membrane</keyword>
<evidence type="ECO:0000256" key="12">
    <source>
        <dbReference type="SAM" id="Phobius"/>
    </source>
</evidence>
<dbReference type="SUPFAM" id="SSF109998">
    <property type="entry name" value="Triger factor/SurA peptide-binding domain-like"/>
    <property type="match status" value="1"/>
</dbReference>
<comment type="similarity">
    <text evidence="8">Belongs to the PpiD chaperone family.</text>
</comment>
<dbReference type="Pfam" id="PF13624">
    <property type="entry name" value="SurA_N_3"/>
    <property type="match status" value="1"/>
</dbReference>
<keyword evidence="4 12" id="KW-0812">Transmembrane</keyword>
<evidence type="ECO:0000259" key="13">
    <source>
        <dbReference type="PROSITE" id="PS50198"/>
    </source>
</evidence>
<dbReference type="Gene3D" id="1.10.4030.10">
    <property type="entry name" value="Porin chaperone SurA, peptide-binding domain"/>
    <property type="match status" value="1"/>
</dbReference>
<evidence type="ECO:0000256" key="1">
    <source>
        <dbReference type="ARBA" id="ARBA00004382"/>
    </source>
</evidence>
<dbReference type="RefSeq" id="WP_187756033.1">
    <property type="nucleotide sequence ID" value="NZ_JABURY010000019.1"/>
</dbReference>
<dbReference type="Gene3D" id="3.10.50.40">
    <property type="match status" value="1"/>
</dbReference>
<dbReference type="EMBL" id="JABURY010000019">
    <property type="protein sequence ID" value="MBC9131589.1"/>
    <property type="molecule type" value="Genomic_DNA"/>
</dbReference>
<proteinExistence type="inferred from homology"/>
<keyword evidence="7" id="KW-0143">Chaperone</keyword>
<dbReference type="SUPFAM" id="SSF54534">
    <property type="entry name" value="FKBP-like"/>
    <property type="match status" value="1"/>
</dbReference>
<keyword evidence="11" id="KW-0697">Rotamase</keyword>
<feature type="domain" description="PpiC" evidence="13">
    <location>
        <begin position="225"/>
        <end position="345"/>
    </location>
</feature>
<evidence type="ECO:0000256" key="6">
    <source>
        <dbReference type="ARBA" id="ARBA00023136"/>
    </source>
</evidence>
<accession>A0ABR7QZE4</accession>
<evidence type="ECO:0000313" key="14">
    <source>
        <dbReference type="EMBL" id="MBC9131589.1"/>
    </source>
</evidence>
<feature type="transmembrane region" description="Helical" evidence="12">
    <location>
        <begin position="12"/>
        <end position="34"/>
    </location>
</feature>
<reference evidence="14 15" key="1">
    <citation type="submission" date="2020-06" db="EMBL/GenBank/DDBJ databases">
        <title>Frischella cerana isolated from Apis cerana gut homogenate.</title>
        <authorList>
            <person name="Wolter L.A."/>
            <person name="Suenami S."/>
            <person name="Miyazaki R."/>
        </authorList>
    </citation>
    <scope>NUCLEOTIDE SEQUENCE [LARGE SCALE GENOMIC DNA]</scope>
    <source>
        <strain evidence="14 15">Ac13</strain>
    </source>
</reference>
<evidence type="ECO:0000256" key="3">
    <source>
        <dbReference type="ARBA" id="ARBA00022519"/>
    </source>
</evidence>
<evidence type="ECO:0000313" key="15">
    <source>
        <dbReference type="Proteomes" id="UP000651208"/>
    </source>
</evidence>